<evidence type="ECO:0000313" key="3">
    <source>
        <dbReference type="Proteomes" id="UP000198891"/>
    </source>
</evidence>
<accession>A0A1H3KYN8</accession>
<organism evidence="2 3">
    <name type="scientific">Herbiconiux ginsengi</name>
    <dbReference type="NCBI Taxonomy" id="381665"/>
    <lineage>
        <taxon>Bacteria</taxon>
        <taxon>Bacillati</taxon>
        <taxon>Actinomycetota</taxon>
        <taxon>Actinomycetes</taxon>
        <taxon>Micrococcales</taxon>
        <taxon>Microbacteriaceae</taxon>
        <taxon>Herbiconiux</taxon>
    </lineage>
</organism>
<dbReference type="STRING" id="381665.SAMN05216554_0750"/>
<evidence type="ECO:0000256" key="1">
    <source>
        <dbReference type="SAM" id="SignalP"/>
    </source>
</evidence>
<reference evidence="2 3" key="1">
    <citation type="submission" date="2016-10" db="EMBL/GenBank/DDBJ databases">
        <authorList>
            <person name="de Groot N.N."/>
        </authorList>
    </citation>
    <scope>NUCLEOTIDE SEQUENCE [LARGE SCALE GENOMIC DNA]</scope>
    <source>
        <strain evidence="2 3">CGMCC 4.3491</strain>
    </source>
</reference>
<dbReference type="OrthoDB" id="1099523at2"/>
<proteinExistence type="predicted"/>
<feature type="chain" id="PRO_5011524484" evidence="1">
    <location>
        <begin position="35"/>
        <end position="500"/>
    </location>
</feature>
<dbReference type="Proteomes" id="UP000198891">
    <property type="component" value="Unassembled WGS sequence"/>
</dbReference>
<evidence type="ECO:0000313" key="2">
    <source>
        <dbReference type="EMBL" id="SDY57126.1"/>
    </source>
</evidence>
<dbReference type="EMBL" id="FNPZ01000001">
    <property type="protein sequence ID" value="SDY57126.1"/>
    <property type="molecule type" value="Genomic_DNA"/>
</dbReference>
<sequence>MTIENPRRRRRVLAAVAVSATLAVTFGTASPALAFDNQVVPISASIVSSIPTDALTLQLKQMLTNSNEYAVTTWWNTTKNFDAQSASAYLSFGGTAESNIRPSAAEAMALATALRFGSYDPVATGVSTADATAIVVRLVGSLAYRHYSVTAGGWGTSSAPAWPGSNGWQSSLWANAAGTAAWLIWDSLGSTERGYVRTMVEAEANRYLTWNPPYYRNLAGTVLSAGDTKAEEVAWDNNILQLATAMMPNHANYATWMDKRLQLSLAAVARPADVDATNGPKIVNGKRLDVWVTGSNAFNDGTVVNHGIVHPEYQTFPSLVLFGAVDQALAGKSVPYADLRGFPAFYGSIVNQTWTAGPKPAQYDVDSTVTHQINAPGGKVYAGTATGATDYTDIYYPMGNDWGNANRINFLITDVFAATIPSLYGALDAGLTQGGAYWAPIHAQKILNQQARFADGHTYLDSGENSYDGREEQVAQFAAYSYLSRLLQANGRFSVTNAAY</sequence>
<dbReference type="AlphaFoldDB" id="A0A1H3KYN8"/>
<gene>
    <name evidence="2" type="ORF">SAMN05216554_0750</name>
</gene>
<dbReference type="InterPro" id="IPR006311">
    <property type="entry name" value="TAT_signal"/>
</dbReference>
<feature type="signal peptide" evidence="1">
    <location>
        <begin position="1"/>
        <end position="34"/>
    </location>
</feature>
<dbReference type="PROSITE" id="PS51318">
    <property type="entry name" value="TAT"/>
    <property type="match status" value="1"/>
</dbReference>
<keyword evidence="1" id="KW-0732">Signal</keyword>
<keyword evidence="3" id="KW-1185">Reference proteome</keyword>
<protein>
    <submittedName>
        <fullName evidence="2">Uncharacterized protein</fullName>
    </submittedName>
</protein>
<dbReference type="RefSeq" id="WP_139256594.1">
    <property type="nucleotide sequence ID" value="NZ_FNPZ01000001.1"/>
</dbReference>
<name>A0A1H3KYN8_9MICO</name>